<name>A0A1Y1JNC0_PLAGO</name>
<keyword evidence="2" id="KW-0812">Transmembrane</keyword>
<feature type="transmembrane region" description="Helical" evidence="2">
    <location>
        <begin position="281"/>
        <end position="299"/>
    </location>
</feature>
<gene>
    <name evidence="3" type="ORF">PGO_127250</name>
</gene>
<evidence type="ECO:0000256" key="1">
    <source>
        <dbReference type="SAM" id="MobiDB-lite"/>
    </source>
</evidence>
<feature type="compositionally biased region" description="Basic and acidic residues" evidence="1">
    <location>
        <begin position="178"/>
        <end position="204"/>
    </location>
</feature>
<dbReference type="EMBL" id="BDQF01000013">
    <property type="protein sequence ID" value="GAW82727.1"/>
    <property type="molecule type" value="Genomic_DNA"/>
</dbReference>
<dbReference type="Proteomes" id="UP000195521">
    <property type="component" value="Unassembled WGS sequence"/>
</dbReference>
<dbReference type="AlphaFoldDB" id="A0A1Y1JNC0"/>
<keyword evidence="2" id="KW-1133">Transmembrane helix</keyword>
<comment type="caution">
    <text evidence="3">The sequence shown here is derived from an EMBL/GenBank/DDBJ whole genome shotgun (WGS) entry which is preliminary data.</text>
</comment>
<evidence type="ECO:0000313" key="4">
    <source>
        <dbReference type="Proteomes" id="UP000195521"/>
    </source>
</evidence>
<keyword evidence="2" id="KW-0472">Membrane</keyword>
<feature type="region of interest" description="Disordered" evidence="1">
    <location>
        <begin position="159"/>
        <end position="204"/>
    </location>
</feature>
<organism evidence="3 4">
    <name type="scientific">Plasmodium gonderi</name>
    <dbReference type="NCBI Taxonomy" id="77519"/>
    <lineage>
        <taxon>Eukaryota</taxon>
        <taxon>Sar</taxon>
        <taxon>Alveolata</taxon>
        <taxon>Apicomplexa</taxon>
        <taxon>Aconoidasida</taxon>
        <taxon>Haemosporida</taxon>
        <taxon>Plasmodiidae</taxon>
        <taxon>Plasmodium</taxon>
        <taxon>Plasmodium (Plasmodium)</taxon>
    </lineage>
</organism>
<reference evidence="4" key="1">
    <citation type="submission" date="2017-04" db="EMBL/GenBank/DDBJ databases">
        <title>Plasmodium gonderi genome.</title>
        <authorList>
            <person name="Arisue N."/>
            <person name="Honma H."/>
            <person name="Kawai S."/>
            <person name="Tougan T."/>
            <person name="Tanabe K."/>
            <person name="Horii T."/>
        </authorList>
    </citation>
    <scope>NUCLEOTIDE SEQUENCE [LARGE SCALE GENOMIC DNA]</scope>
    <source>
        <strain evidence="4">ATCC 30045</strain>
    </source>
</reference>
<protein>
    <recommendedName>
        <fullName evidence="5">Pv-fam-d protein</fullName>
    </recommendedName>
</protein>
<accession>A0A1Y1JNC0</accession>
<keyword evidence="4" id="KW-1185">Reference proteome</keyword>
<proteinExistence type="predicted"/>
<sequence>MTNVLGLKTSRLLKGHEETQFEQKYLFLKEKLVGLVDEDDRMFLNRLKACMQDENFKRQFILLMDPNNFNTEYIATTNHVNYKKKPHIPSESYASTVTFDTNNVCNKLNPYLCPPRHEYGNINQYVKPNMHSYVNKNVHSYRNQNMHPFKNQKVSSIEKTNMNPSGNLNAHQYRKRNRNLDKCKNERTSENKRTNQIKNEYDSGNKKSKKIPIVSGIINFIKKADSNYEAQLIDVLLKEKNNDVNGKEPKMSSKDMLKMLSPIIKLSMISFITLLFDYKIYTIPLAFILTSISILYVTFKYKKVLKYITSQEKVKKIEIKKANNCNKGLNSCKFINKKSLVCA</sequence>
<evidence type="ECO:0000256" key="2">
    <source>
        <dbReference type="SAM" id="Phobius"/>
    </source>
</evidence>
<evidence type="ECO:0000313" key="3">
    <source>
        <dbReference type="EMBL" id="GAW82727.1"/>
    </source>
</evidence>
<dbReference type="RefSeq" id="XP_028545316.1">
    <property type="nucleotide sequence ID" value="XM_028689515.1"/>
</dbReference>
<dbReference type="GeneID" id="39749465"/>
<dbReference type="OrthoDB" id="387566at2759"/>
<evidence type="ECO:0008006" key="5">
    <source>
        <dbReference type="Google" id="ProtNLM"/>
    </source>
</evidence>
<feature type="compositionally biased region" description="Polar residues" evidence="1">
    <location>
        <begin position="159"/>
        <end position="170"/>
    </location>
</feature>